<dbReference type="Pfam" id="PF08450">
    <property type="entry name" value="SGL"/>
    <property type="match status" value="2"/>
</dbReference>
<evidence type="ECO:0000313" key="3">
    <source>
        <dbReference type="Proteomes" id="UP000182235"/>
    </source>
</evidence>
<name>A0A1J9Q0D0_9EURO</name>
<feature type="domain" description="SMP-30/Gluconolactonase/LRE-like region" evidence="1">
    <location>
        <begin position="152"/>
        <end position="254"/>
    </location>
</feature>
<dbReference type="Proteomes" id="UP000182235">
    <property type="component" value="Unassembled WGS sequence"/>
</dbReference>
<dbReference type="VEuPathDB" id="FungiDB:AJ78_05931"/>
<sequence>MTQVMLEGHPAPITIVTTVTTVDTKRAATDINYARSFSSSPAFVVYSDKFIEDVIGDDPLLLLVASRKGQNDKFAHEAGVYIRRTNCVYFTSNYDTSDPRIDLYSISVDNWQIEKLTDKPGFDLVSQPNGGCNYEDKILYCAQGDIDRGSGAKSSALVLVDPVSGTAETLLDNFHGREFSSPNDVVVHHYTGDIWFTDPTYGYQQAFRPKPELPKQVYRFCPSTGQCWVVADGFDMCNGLCFSPDYTKLYITDTGAIQAHGDIGTGHNFSFCGTSPATIYVYDVIDGGTRLANRRLFAYCDNGVPDGIKCDSMGYVYSGCGDGLHVWDSRGNLVGKIVVWGTTANFCFTDEGIWMLAEEDLWLCKLKAHGALQGTTRNYVGTTGK</sequence>
<dbReference type="PANTHER" id="PTHR47064:SF2">
    <property type="entry name" value="SMP-30_GLUCONOLACTONASE_LRE-LIKE REGION DOMAIN-CONTAINING PROTEIN-RELATED"/>
    <property type="match status" value="1"/>
</dbReference>
<dbReference type="SUPFAM" id="SSF63829">
    <property type="entry name" value="Calcium-dependent phosphotriesterase"/>
    <property type="match status" value="1"/>
</dbReference>
<organism evidence="2 3">
    <name type="scientific">Emergomyces pasteurianus Ep9510</name>
    <dbReference type="NCBI Taxonomy" id="1447872"/>
    <lineage>
        <taxon>Eukaryota</taxon>
        <taxon>Fungi</taxon>
        <taxon>Dikarya</taxon>
        <taxon>Ascomycota</taxon>
        <taxon>Pezizomycotina</taxon>
        <taxon>Eurotiomycetes</taxon>
        <taxon>Eurotiomycetidae</taxon>
        <taxon>Onygenales</taxon>
        <taxon>Ajellomycetaceae</taxon>
        <taxon>Emergomyces</taxon>
    </lineage>
</organism>
<dbReference type="AlphaFoldDB" id="A0A1J9Q0D0"/>
<dbReference type="STRING" id="1447872.A0A1J9Q0D0"/>
<reference evidence="2 3" key="1">
    <citation type="submission" date="2015-07" db="EMBL/GenBank/DDBJ databases">
        <title>Emmonsia species relationships and genome sequence.</title>
        <authorList>
            <consortium name="The Broad Institute Genomics Platform"/>
            <person name="Cuomo C.A."/>
            <person name="Munoz J.F."/>
            <person name="Imamovic A."/>
            <person name="Priest M.E."/>
            <person name="Young S."/>
            <person name="Clay O.K."/>
            <person name="McEwen J.G."/>
        </authorList>
    </citation>
    <scope>NUCLEOTIDE SEQUENCE [LARGE SCALE GENOMIC DNA]</scope>
    <source>
        <strain evidence="2 3">UAMH 9510</strain>
    </source>
</reference>
<dbReference type="InterPro" id="IPR013658">
    <property type="entry name" value="SGL"/>
</dbReference>
<proteinExistence type="predicted"/>
<dbReference type="EMBL" id="LGRN01000283">
    <property type="protein sequence ID" value="OJD13627.1"/>
    <property type="molecule type" value="Genomic_DNA"/>
</dbReference>
<evidence type="ECO:0000259" key="1">
    <source>
        <dbReference type="Pfam" id="PF08450"/>
    </source>
</evidence>
<dbReference type="OrthoDB" id="423498at2759"/>
<keyword evidence="3" id="KW-1185">Reference proteome</keyword>
<evidence type="ECO:0000313" key="2">
    <source>
        <dbReference type="EMBL" id="OJD13627.1"/>
    </source>
</evidence>
<protein>
    <recommendedName>
        <fullName evidence="1">SMP-30/Gluconolactonase/LRE-like region domain-containing protein</fullName>
    </recommendedName>
</protein>
<accession>A0A1J9Q0D0</accession>
<gene>
    <name evidence="2" type="ORF">AJ78_05931</name>
</gene>
<dbReference type="Gene3D" id="2.120.10.30">
    <property type="entry name" value="TolB, C-terminal domain"/>
    <property type="match status" value="1"/>
</dbReference>
<dbReference type="PANTHER" id="PTHR47064">
    <property type="entry name" value="PUTATIVE (AFU_ORTHOLOGUE AFUA_1G08990)-RELATED"/>
    <property type="match status" value="1"/>
</dbReference>
<dbReference type="InterPro" id="IPR052988">
    <property type="entry name" value="Oryzine_lactonohydrolase"/>
</dbReference>
<comment type="caution">
    <text evidence="2">The sequence shown here is derived from an EMBL/GenBank/DDBJ whole genome shotgun (WGS) entry which is preliminary data.</text>
</comment>
<feature type="domain" description="SMP-30/Gluconolactonase/LRE-like region" evidence="1">
    <location>
        <begin position="269"/>
        <end position="348"/>
    </location>
</feature>
<dbReference type="InterPro" id="IPR011042">
    <property type="entry name" value="6-blade_b-propeller_TolB-like"/>
</dbReference>